<evidence type="ECO:0000313" key="2">
    <source>
        <dbReference type="Proteomes" id="UP000316621"/>
    </source>
</evidence>
<dbReference type="AlphaFoldDB" id="A0A4Y7JK22"/>
<reference evidence="1 2" key="1">
    <citation type="journal article" date="2018" name="Science">
        <title>The opium poppy genome and morphinan production.</title>
        <authorList>
            <person name="Guo L."/>
            <person name="Winzer T."/>
            <person name="Yang X."/>
            <person name="Li Y."/>
            <person name="Ning Z."/>
            <person name="He Z."/>
            <person name="Teodor R."/>
            <person name="Lu Y."/>
            <person name="Bowser T.A."/>
            <person name="Graham I.A."/>
            <person name="Ye K."/>
        </authorList>
    </citation>
    <scope>NUCLEOTIDE SEQUENCE [LARGE SCALE GENOMIC DNA]</scope>
    <source>
        <strain evidence="2">cv. HN1</strain>
        <tissue evidence="1">Leaves</tissue>
    </source>
</reference>
<sequence>MGLKRIEVSGCELLMGLTETGWENAENAAVSFKKRLETAVQKNSALEDQAFEIDHLMLPTRDYLFGPSYDNICRLVDFIHKNAASEKHYHVHCKFD</sequence>
<evidence type="ECO:0000313" key="1">
    <source>
        <dbReference type="EMBL" id="RZC60390.1"/>
    </source>
</evidence>
<dbReference type="Proteomes" id="UP000316621">
    <property type="component" value="Chromosome 5"/>
</dbReference>
<dbReference type="InterPro" id="IPR029021">
    <property type="entry name" value="Prot-tyrosine_phosphatase-like"/>
</dbReference>
<proteinExistence type="predicted"/>
<keyword evidence="2" id="KW-1185">Reference proteome</keyword>
<dbReference type="PANTHER" id="PTHR46274:SF6">
    <property type="entry name" value="TYR_PHOSPHATASE_2 DOMAIN-CONTAINING PROTEIN"/>
    <property type="match status" value="1"/>
</dbReference>
<dbReference type="Gene3D" id="3.90.190.10">
    <property type="entry name" value="Protein tyrosine phosphatase superfamily"/>
    <property type="match status" value="1"/>
</dbReference>
<dbReference type="PANTHER" id="PTHR46274">
    <property type="entry name" value="PHOSPHATIDYLINOSITOL PHOSPHATASE"/>
    <property type="match status" value="1"/>
</dbReference>
<gene>
    <name evidence="1" type="ORF">C5167_022155</name>
</gene>
<dbReference type="STRING" id="3469.A0A4Y7JK22"/>
<name>A0A4Y7JK22_PAPSO</name>
<protein>
    <submittedName>
        <fullName evidence="1">Uncharacterized protein</fullName>
    </submittedName>
</protein>
<dbReference type="EMBL" id="CM010719">
    <property type="protein sequence ID" value="RZC60390.1"/>
    <property type="molecule type" value="Genomic_DNA"/>
</dbReference>
<dbReference type="Gramene" id="RZC60390">
    <property type="protein sequence ID" value="RZC60390"/>
    <property type="gene ID" value="C5167_022155"/>
</dbReference>
<organism evidence="1 2">
    <name type="scientific">Papaver somniferum</name>
    <name type="common">Opium poppy</name>
    <dbReference type="NCBI Taxonomy" id="3469"/>
    <lineage>
        <taxon>Eukaryota</taxon>
        <taxon>Viridiplantae</taxon>
        <taxon>Streptophyta</taxon>
        <taxon>Embryophyta</taxon>
        <taxon>Tracheophyta</taxon>
        <taxon>Spermatophyta</taxon>
        <taxon>Magnoliopsida</taxon>
        <taxon>Ranunculales</taxon>
        <taxon>Papaveraceae</taxon>
        <taxon>Papaveroideae</taxon>
        <taxon>Papaver</taxon>
    </lineage>
</organism>
<accession>A0A4Y7JK22</accession>